<dbReference type="InterPro" id="IPR031815">
    <property type="entry name" value="DUF5074"/>
</dbReference>
<evidence type="ECO:0008006" key="4">
    <source>
        <dbReference type="Google" id="ProtNLM"/>
    </source>
</evidence>
<proteinExistence type="predicted"/>
<evidence type="ECO:0000256" key="1">
    <source>
        <dbReference type="SAM" id="SignalP"/>
    </source>
</evidence>
<dbReference type="PANTHER" id="PTHR47197:SF3">
    <property type="entry name" value="DIHYDRO-HEME D1 DEHYDROGENASE"/>
    <property type="match status" value="1"/>
</dbReference>
<dbReference type="PROSITE" id="PS51257">
    <property type="entry name" value="PROKAR_LIPOPROTEIN"/>
    <property type="match status" value="1"/>
</dbReference>
<feature type="signal peptide" evidence="1">
    <location>
        <begin position="1"/>
        <end position="21"/>
    </location>
</feature>
<dbReference type="InterPro" id="IPR051200">
    <property type="entry name" value="Host-pathogen_enzymatic-act"/>
</dbReference>
<sequence>MKKNWLYLAFTTLPLAAALTACDNNDDPTPVPNPEPTTTLGAYIVNTGNYNANNGSIQWYDLTTQSTGNDLYAAQNGQGIGDLQDLCVYGSKLYAISATSSKIEILEHNGKLIKRLPMTTAADQPMQPRYATAGDGCVFFTAYDGTVNKLDTLTQAVTGSVAVGAYPEALTYADGKLFVNISNYSKGNQVAVVDAASMTKLQDITVKLNPYTQCITGNDGYVYVVSNGNYAGSASVPEDQWVYQTLQRINPNTYAVDSICNATYIANKGDKMYILYSEYYLPETKKCFVYDLKTNTSTTLPIDLNDFTSPGFIAVDPITEDIYIGDQVWGALNTVHVYSKDGQAKTQFETGMYTTNMRFVAE</sequence>
<protein>
    <recommendedName>
        <fullName evidence="4">YncE family protein</fullName>
    </recommendedName>
</protein>
<keyword evidence="3" id="KW-1185">Reference proteome</keyword>
<accession>A0ABR8VD25</accession>
<evidence type="ECO:0000313" key="3">
    <source>
        <dbReference type="Proteomes" id="UP000616346"/>
    </source>
</evidence>
<dbReference type="InterPro" id="IPR015943">
    <property type="entry name" value="WD40/YVTN_repeat-like_dom_sf"/>
</dbReference>
<dbReference type="SUPFAM" id="SSF50969">
    <property type="entry name" value="YVTN repeat-like/Quinoprotein amine dehydrogenase"/>
    <property type="match status" value="1"/>
</dbReference>
<dbReference type="EMBL" id="JACSPQ010000011">
    <property type="protein sequence ID" value="MBD8002615.1"/>
    <property type="molecule type" value="Genomic_DNA"/>
</dbReference>
<feature type="chain" id="PRO_5046383748" description="YncE family protein" evidence="1">
    <location>
        <begin position="22"/>
        <end position="362"/>
    </location>
</feature>
<dbReference type="PANTHER" id="PTHR47197">
    <property type="entry name" value="PROTEIN NIRF"/>
    <property type="match status" value="1"/>
</dbReference>
<organism evidence="2 3">
    <name type="scientific">Phocaeicola faecium</name>
    <dbReference type="NCBI Taxonomy" id="2762213"/>
    <lineage>
        <taxon>Bacteria</taxon>
        <taxon>Pseudomonadati</taxon>
        <taxon>Bacteroidota</taxon>
        <taxon>Bacteroidia</taxon>
        <taxon>Bacteroidales</taxon>
        <taxon>Bacteroidaceae</taxon>
        <taxon>Phocaeicola</taxon>
    </lineage>
</organism>
<keyword evidence="1" id="KW-0732">Signal</keyword>
<evidence type="ECO:0000313" key="2">
    <source>
        <dbReference type="EMBL" id="MBD8002615.1"/>
    </source>
</evidence>
<name>A0ABR8VD25_9BACT</name>
<dbReference type="InterPro" id="IPR011044">
    <property type="entry name" value="Quino_amine_DH_bsu"/>
</dbReference>
<dbReference type="Proteomes" id="UP000616346">
    <property type="component" value="Unassembled WGS sequence"/>
</dbReference>
<dbReference type="Gene3D" id="2.130.10.10">
    <property type="entry name" value="YVTN repeat-like/Quinoprotein amine dehydrogenase"/>
    <property type="match status" value="1"/>
</dbReference>
<reference evidence="2 3" key="1">
    <citation type="submission" date="2020-08" db="EMBL/GenBank/DDBJ databases">
        <title>A Genomic Blueprint of the Chicken Gut Microbiome.</title>
        <authorList>
            <person name="Gilroy R."/>
            <person name="Ravi A."/>
            <person name="Getino M."/>
            <person name="Pursley I."/>
            <person name="Horton D.L."/>
            <person name="Alikhan N.-F."/>
            <person name="Baker D."/>
            <person name="Gharbi K."/>
            <person name="Hall N."/>
            <person name="Watson M."/>
            <person name="Adriaenssens E.M."/>
            <person name="Foster-Nyarko E."/>
            <person name="Jarju S."/>
            <person name="Secka A."/>
            <person name="Antonio M."/>
            <person name="Oren A."/>
            <person name="Chaudhuri R."/>
            <person name="La Ragione R.M."/>
            <person name="Hildebrand F."/>
            <person name="Pallen M.J."/>
        </authorList>
    </citation>
    <scope>NUCLEOTIDE SEQUENCE [LARGE SCALE GENOMIC DNA]</scope>
    <source>
        <strain evidence="2 3">Sa1YUN3</strain>
    </source>
</reference>
<comment type="caution">
    <text evidence="2">The sequence shown here is derived from an EMBL/GenBank/DDBJ whole genome shotgun (WGS) entry which is preliminary data.</text>
</comment>
<dbReference type="Pfam" id="PF16819">
    <property type="entry name" value="DUF5074"/>
    <property type="match status" value="1"/>
</dbReference>
<gene>
    <name evidence="2" type="ORF">H9626_10400</name>
</gene>